<evidence type="ECO:0000256" key="2">
    <source>
        <dbReference type="ARBA" id="ARBA00022475"/>
    </source>
</evidence>
<comment type="subcellular location">
    <subcellularLocation>
        <location evidence="1">Cell membrane</location>
        <topology evidence="1">Multi-pass membrane protein</topology>
    </subcellularLocation>
</comment>
<feature type="transmembrane region" description="Helical" evidence="7">
    <location>
        <begin position="31"/>
        <end position="49"/>
    </location>
</feature>
<dbReference type="Gene3D" id="3.40.720.10">
    <property type="entry name" value="Alkaline Phosphatase, subunit A"/>
    <property type="match status" value="1"/>
</dbReference>
<keyword evidence="4 7" id="KW-0812">Transmembrane</keyword>
<evidence type="ECO:0000256" key="4">
    <source>
        <dbReference type="ARBA" id="ARBA00022692"/>
    </source>
</evidence>
<evidence type="ECO:0000313" key="9">
    <source>
        <dbReference type="EMBL" id="MEQ2486730.1"/>
    </source>
</evidence>
<sequence>MKKATYLFFLLVLILPNLVLAFTESLSWVGRLVGVVAPLAAYWLVLTLSRKVGRTVILLFPLLFLGAFQMVLIYLYGRGPIAVDMWLNLVTTNSGEVGELLSQLLPAIVWVVVIYIPTLTLAAVLWRRRRWADATFLHRQRRPALAATAAMAMVTASLALFTPYAPTADLFPLNAVCNFVLALGRQQASANYKQASSAFRYDAHCTFADREPETVVLVIGETSRADNWQLYGYRRPTNPLLSKAKGLTVFTNYMSQSNTTHKSVPILLSLAEADNYDILYRTKGIMQAFREAGYHTVFLSNQQRNHSFIDYLGEQADDCLFLRDRHPDPIDDTALLAPLQERLAAHRGERLFVVVHTYGSHFSYVDRYPQAARAFAPDHYEGAKRTYRPQLINAYDNTIRHTDLLLSRVLAALEGQGGSAAMIYTSDHGEDIFDDRRHLFLHASPFPSYWQLHVPLVVWTSDAYRQRHADLVATLEANRHRAAESNSVFHTLLTLGGVATRYRKDALSLASRAYANHPRLFVDDHNQPRTYDACLQPIDMEKMRTKE</sequence>
<dbReference type="InterPro" id="IPR058130">
    <property type="entry name" value="PEA_transf_C"/>
</dbReference>
<evidence type="ECO:0000256" key="1">
    <source>
        <dbReference type="ARBA" id="ARBA00004651"/>
    </source>
</evidence>
<evidence type="ECO:0000259" key="8">
    <source>
        <dbReference type="Pfam" id="PF00884"/>
    </source>
</evidence>
<dbReference type="Pfam" id="PF00884">
    <property type="entry name" value="Sulfatase"/>
    <property type="match status" value="1"/>
</dbReference>
<dbReference type="InterPro" id="IPR017850">
    <property type="entry name" value="Alkaline_phosphatase_core_sf"/>
</dbReference>
<keyword evidence="3" id="KW-0808">Transferase</keyword>
<comment type="caution">
    <text evidence="9">The sequence shown here is derived from an EMBL/GenBank/DDBJ whole genome shotgun (WGS) entry which is preliminary data.</text>
</comment>
<feature type="domain" description="Sulfatase N-terminal" evidence="8">
    <location>
        <begin position="214"/>
        <end position="498"/>
    </location>
</feature>
<keyword evidence="2" id="KW-1003">Cell membrane</keyword>
<dbReference type="PANTHER" id="PTHR30443">
    <property type="entry name" value="INNER MEMBRANE PROTEIN"/>
    <property type="match status" value="1"/>
</dbReference>
<evidence type="ECO:0000313" key="10">
    <source>
        <dbReference type="Proteomes" id="UP001487296"/>
    </source>
</evidence>
<reference evidence="9 10" key="1">
    <citation type="submission" date="2024-04" db="EMBL/GenBank/DDBJ databases">
        <title>Human intestinal bacterial collection.</title>
        <authorList>
            <person name="Pauvert C."/>
            <person name="Hitch T.C.A."/>
            <person name="Clavel T."/>
        </authorList>
    </citation>
    <scope>NUCLEOTIDE SEQUENCE [LARGE SCALE GENOMIC DNA]</scope>
    <source>
        <strain evidence="9 10">CLA-AA-H145</strain>
    </source>
</reference>
<protein>
    <submittedName>
        <fullName evidence="9">Sulfatase-like hydrolase/transferase</fullName>
    </submittedName>
</protein>
<dbReference type="RefSeq" id="WP_215759814.1">
    <property type="nucleotide sequence ID" value="NZ_JAHKBE010000021.1"/>
</dbReference>
<keyword evidence="5 7" id="KW-1133">Transmembrane helix</keyword>
<keyword evidence="10" id="KW-1185">Reference proteome</keyword>
<feature type="transmembrane region" description="Helical" evidence="7">
    <location>
        <begin position="56"/>
        <end position="77"/>
    </location>
</feature>
<dbReference type="InterPro" id="IPR040423">
    <property type="entry name" value="PEA_transferase"/>
</dbReference>
<keyword evidence="6 7" id="KW-0472">Membrane</keyword>
<evidence type="ECO:0000256" key="3">
    <source>
        <dbReference type="ARBA" id="ARBA00022679"/>
    </source>
</evidence>
<evidence type="ECO:0000256" key="5">
    <source>
        <dbReference type="ARBA" id="ARBA00022989"/>
    </source>
</evidence>
<evidence type="ECO:0000256" key="7">
    <source>
        <dbReference type="SAM" id="Phobius"/>
    </source>
</evidence>
<dbReference type="SUPFAM" id="SSF53649">
    <property type="entry name" value="Alkaline phosphatase-like"/>
    <property type="match status" value="1"/>
</dbReference>
<evidence type="ECO:0000256" key="6">
    <source>
        <dbReference type="ARBA" id="ARBA00023136"/>
    </source>
</evidence>
<dbReference type="Proteomes" id="UP001487296">
    <property type="component" value="Unassembled WGS sequence"/>
</dbReference>
<accession>A0ABV1FQT9</accession>
<dbReference type="InterPro" id="IPR000917">
    <property type="entry name" value="Sulfatase_N"/>
</dbReference>
<dbReference type="PANTHER" id="PTHR30443:SF0">
    <property type="entry name" value="PHOSPHOETHANOLAMINE TRANSFERASE EPTA"/>
    <property type="match status" value="1"/>
</dbReference>
<feature type="transmembrane region" description="Helical" evidence="7">
    <location>
        <begin position="104"/>
        <end position="125"/>
    </location>
</feature>
<dbReference type="EMBL" id="JBBNFP010000021">
    <property type="protein sequence ID" value="MEQ2486730.1"/>
    <property type="molecule type" value="Genomic_DNA"/>
</dbReference>
<name>A0ABV1FQT9_9BACT</name>
<gene>
    <name evidence="9" type="ORF">AAAT34_06640</name>
</gene>
<dbReference type="CDD" id="cd16017">
    <property type="entry name" value="LptA"/>
    <property type="match status" value="1"/>
</dbReference>
<feature type="transmembrane region" description="Helical" evidence="7">
    <location>
        <begin position="145"/>
        <end position="165"/>
    </location>
</feature>
<proteinExistence type="predicted"/>
<organism evidence="9 10">
    <name type="scientific">Hallella faecis</name>
    <dbReference type="NCBI Taxonomy" id="2841596"/>
    <lineage>
        <taxon>Bacteria</taxon>
        <taxon>Pseudomonadati</taxon>
        <taxon>Bacteroidota</taxon>
        <taxon>Bacteroidia</taxon>
        <taxon>Bacteroidales</taxon>
        <taxon>Prevotellaceae</taxon>
        <taxon>Hallella</taxon>
    </lineage>
</organism>